<accession>A0A8H7F4E2</accession>
<feature type="compositionally biased region" description="Polar residues" evidence="1">
    <location>
        <begin position="64"/>
        <end position="76"/>
    </location>
</feature>
<sequence length="83" mass="9389">MTYSPRSPRSKMRLPVTSAETSPKRSPSWTRAPTTTILIEVEKTLSEEVYALLLSSNGFNTRHTWSEHSLQSTSRKSSIRHGI</sequence>
<reference evidence="2 3" key="1">
    <citation type="journal article" name="Sci. Rep.">
        <title>Telomere-to-telomere assembled and centromere annotated genomes of the two main subspecies of the button mushroom Agaricus bisporus reveal especially polymorphic chromosome ends.</title>
        <authorList>
            <person name="Sonnenberg A.S.M."/>
            <person name="Sedaghat-Telgerd N."/>
            <person name="Lavrijssen B."/>
            <person name="Ohm R.A."/>
            <person name="Hendrickx P.M."/>
            <person name="Scholtmeijer K."/>
            <person name="Baars J.J.P."/>
            <person name="van Peer A."/>
        </authorList>
    </citation>
    <scope>NUCLEOTIDE SEQUENCE [LARGE SCALE GENOMIC DNA]</scope>
    <source>
        <strain evidence="2 3">H119_p4</strain>
    </source>
</reference>
<dbReference type="EMBL" id="JABXXO010000006">
    <property type="protein sequence ID" value="KAF7776646.1"/>
    <property type="molecule type" value="Genomic_DNA"/>
</dbReference>
<dbReference type="Proteomes" id="UP000629468">
    <property type="component" value="Unassembled WGS sequence"/>
</dbReference>
<protein>
    <submittedName>
        <fullName evidence="2">Uncharacterized protein</fullName>
    </submittedName>
</protein>
<organism evidence="2 3">
    <name type="scientific">Agaricus bisporus var. burnettii</name>
    <dbReference type="NCBI Taxonomy" id="192524"/>
    <lineage>
        <taxon>Eukaryota</taxon>
        <taxon>Fungi</taxon>
        <taxon>Dikarya</taxon>
        <taxon>Basidiomycota</taxon>
        <taxon>Agaricomycotina</taxon>
        <taxon>Agaricomycetes</taxon>
        <taxon>Agaricomycetidae</taxon>
        <taxon>Agaricales</taxon>
        <taxon>Agaricineae</taxon>
        <taxon>Agaricaceae</taxon>
        <taxon>Agaricus</taxon>
    </lineage>
</organism>
<evidence type="ECO:0000313" key="3">
    <source>
        <dbReference type="Proteomes" id="UP000629468"/>
    </source>
</evidence>
<gene>
    <name evidence="2" type="ORF">Agabi119p4_5039</name>
</gene>
<dbReference type="AlphaFoldDB" id="A0A8H7F4E2"/>
<proteinExistence type="predicted"/>
<feature type="compositionally biased region" description="Polar residues" evidence="1">
    <location>
        <begin position="18"/>
        <end position="31"/>
    </location>
</feature>
<comment type="caution">
    <text evidence="2">The sequence shown here is derived from an EMBL/GenBank/DDBJ whole genome shotgun (WGS) entry which is preliminary data.</text>
</comment>
<evidence type="ECO:0000256" key="1">
    <source>
        <dbReference type="SAM" id="MobiDB-lite"/>
    </source>
</evidence>
<feature type="region of interest" description="Disordered" evidence="1">
    <location>
        <begin position="64"/>
        <end position="83"/>
    </location>
</feature>
<name>A0A8H7F4E2_AGABI</name>
<feature type="region of interest" description="Disordered" evidence="1">
    <location>
        <begin position="1"/>
        <end position="31"/>
    </location>
</feature>
<evidence type="ECO:0000313" key="2">
    <source>
        <dbReference type="EMBL" id="KAF7776646.1"/>
    </source>
</evidence>